<organism evidence="10 11">
    <name type="scientific">Halocaridina rubra</name>
    <name type="common">Hawaiian red shrimp</name>
    <dbReference type="NCBI Taxonomy" id="373956"/>
    <lineage>
        <taxon>Eukaryota</taxon>
        <taxon>Metazoa</taxon>
        <taxon>Ecdysozoa</taxon>
        <taxon>Arthropoda</taxon>
        <taxon>Crustacea</taxon>
        <taxon>Multicrustacea</taxon>
        <taxon>Malacostraca</taxon>
        <taxon>Eumalacostraca</taxon>
        <taxon>Eucarida</taxon>
        <taxon>Decapoda</taxon>
        <taxon>Pleocyemata</taxon>
        <taxon>Caridea</taxon>
        <taxon>Atyoidea</taxon>
        <taxon>Atyidae</taxon>
        <taxon>Halocaridina</taxon>
    </lineage>
</organism>
<dbReference type="CDD" id="cd00054">
    <property type="entry name" value="EGF_CA"/>
    <property type="match status" value="1"/>
</dbReference>
<dbReference type="Pfam" id="PF12662">
    <property type="entry name" value="cEGF"/>
    <property type="match status" value="1"/>
</dbReference>
<protein>
    <submittedName>
        <fullName evidence="10">Calcium ion binding</fullName>
    </submittedName>
</protein>
<evidence type="ECO:0000256" key="4">
    <source>
        <dbReference type="ARBA" id="ARBA00022536"/>
    </source>
</evidence>
<dbReference type="SMART" id="SM00179">
    <property type="entry name" value="EGF_CA"/>
    <property type="match status" value="6"/>
</dbReference>
<dbReference type="InterPro" id="IPR009030">
    <property type="entry name" value="Growth_fac_rcpt_cys_sf"/>
</dbReference>
<dbReference type="PANTHER" id="PTHR24050:SF28">
    <property type="entry name" value="UROMODULIN-LIKE"/>
    <property type="match status" value="1"/>
</dbReference>
<feature type="chain" id="PRO_5042903701" evidence="8">
    <location>
        <begin position="24"/>
        <end position="522"/>
    </location>
</feature>
<dbReference type="PROSITE" id="PS01186">
    <property type="entry name" value="EGF_2"/>
    <property type="match status" value="2"/>
</dbReference>
<dbReference type="AlphaFoldDB" id="A0AAN8XCI6"/>
<comment type="similarity">
    <text evidence="2">Belongs to the fibulin family.</text>
</comment>
<evidence type="ECO:0000256" key="2">
    <source>
        <dbReference type="ARBA" id="ARBA00006127"/>
    </source>
</evidence>
<proteinExistence type="inferred from homology"/>
<evidence type="ECO:0000259" key="9">
    <source>
        <dbReference type="PROSITE" id="PS01186"/>
    </source>
</evidence>
<evidence type="ECO:0000256" key="6">
    <source>
        <dbReference type="ARBA" id="ARBA00022737"/>
    </source>
</evidence>
<comment type="caution">
    <text evidence="10">The sequence shown here is derived from an EMBL/GenBank/DDBJ whole genome shotgun (WGS) entry which is preliminary data.</text>
</comment>
<keyword evidence="6" id="KW-0677">Repeat</keyword>
<evidence type="ECO:0000256" key="3">
    <source>
        <dbReference type="ARBA" id="ARBA00022530"/>
    </source>
</evidence>
<dbReference type="Pfam" id="PF14670">
    <property type="entry name" value="FXa_inhibition"/>
    <property type="match status" value="1"/>
</dbReference>
<evidence type="ECO:0000313" key="11">
    <source>
        <dbReference type="Proteomes" id="UP001381693"/>
    </source>
</evidence>
<dbReference type="GO" id="GO:0005509">
    <property type="term" value="F:calcium ion binding"/>
    <property type="evidence" value="ECO:0007669"/>
    <property type="project" value="InterPro"/>
</dbReference>
<dbReference type="InterPro" id="IPR001881">
    <property type="entry name" value="EGF-like_Ca-bd_dom"/>
</dbReference>
<evidence type="ECO:0000313" key="10">
    <source>
        <dbReference type="EMBL" id="KAK7076370.1"/>
    </source>
</evidence>
<dbReference type="PROSITE" id="PS01187">
    <property type="entry name" value="EGF_CA"/>
    <property type="match status" value="2"/>
</dbReference>
<evidence type="ECO:0000256" key="8">
    <source>
        <dbReference type="SAM" id="SignalP"/>
    </source>
</evidence>
<keyword evidence="7" id="KW-1015">Disulfide bond</keyword>
<dbReference type="InterPro" id="IPR000742">
    <property type="entry name" value="EGF"/>
</dbReference>
<dbReference type="EMBL" id="JAXCGZ010009703">
    <property type="protein sequence ID" value="KAK7076370.1"/>
    <property type="molecule type" value="Genomic_DNA"/>
</dbReference>
<dbReference type="InterPro" id="IPR049883">
    <property type="entry name" value="NOTCH1_EGF-like"/>
</dbReference>
<dbReference type="Gene3D" id="2.10.25.10">
    <property type="entry name" value="Laminin"/>
    <property type="match status" value="6"/>
</dbReference>
<evidence type="ECO:0000256" key="1">
    <source>
        <dbReference type="ARBA" id="ARBA00004498"/>
    </source>
</evidence>
<sequence>MKYNYSALIRASLLLIGFTLVEGDLEPTFGRCCGFGVNWAREKKQCSTFPAPVAGIPSEHQSICITSASICCLRLYRDEQCQKGKEFAQGGQECLVSDDEGGEFFKDCCDACKLGLVSGSMGMGCNLQFQFGFPWDNAYRQCCAQASPSNSLVPSIIHGRSKNQAFGDDTLYPGVSSPGVSVPESEDLCARFPGKLCAHVCIPTPGSYRCQCRAGFTLSTDGKTCLQDALSDRCQLNNPCAHICKDTGIAVECSCNPGYKLAGDQQSCEDINECASGQHECQAGEQVCYNQVGSYACINADGSLSAPGQGQHQNLGSSSALSSSSLGSTAYGTGDGTLGAQGYPGARSQPGFLDTVQSQGRCPPGYKFNLDIRACDDVDECEAVSELCGRSAICQNTIGSYTCTQIPVADCPPGFTFDVNLQSCLDTDECIKGIDNCDRSTHFCANTQGSFTCQEKGGPTDCIAGYKYSPQQQTCVDVDECTEELHGCDPTEETCRNTAGAYECDMKCDEGFQFSLALRTCV</sequence>
<evidence type="ECO:0000256" key="5">
    <source>
        <dbReference type="ARBA" id="ARBA00022729"/>
    </source>
</evidence>
<accession>A0AAN8XCI6</accession>
<dbReference type="Proteomes" id="UP001381693">
    <property type="component" value="Unassembled WGS sequence"/>
</dbReference>
<reference evidence="10 11" key="1">
    <citation type="submission" date="2023-11" db="EMBL/GenBank/DDBJ databases">
        <title>Halocaridina rubra genome assembly.</title>
        <authorList>
            <person name="Smith C."/>
        </authorList>
    </citation>
    <scope>NUCLEOTIDE SEQUENCE [LARGE SCALE GENOMIC DNA]</scope>
    <source>
        <strain evidence="10">EP-1</strain>
        <tissue evidence="10">Whole</tissue>
    </source>
</reference>
<name>A0AAN8XCI6_HALRR</name>
<keyword evidence="5 8" id="KW-0732">Signal</keyword>
<feature type="signal peptide" evidence="8">
    <location>
        <begin position="1"/>
        <end position="23"/>
    </location>
</feature>
<dbReference type="InterPro" id="IPR052235">
    <property type="entry name" value="Nephronectin_domain"/>
</dbReference>
<dbReference type="InterPro" id="IPR018097">
    <property type="entry name" value="EGF_Ca-bd_CS"/>
</dbReference>
<dbReference type="Pfam" id="PF07645">
    <property type="entry name" value="EGF_CA"/>
    <property type="match status" value="3"/>
</dbReference>
<gene>
    <name evidence="10" type="primary">FBLN2_1</name>
    <name evidence="10" type="ORF">SK128_005499</name>
</gene>
<feature type="domain" description="EGF-like" evidence="9">
    <location>
        <begin position="253"/>
        <end position="268"/>
    </location>
</feature>
<feature type="non-terminal residue" evidence="10">
    <location>
        <position position="522"/>
    </location>
</feature>
<feature type="domain" description="EGF-like" evidence="9">
    <location>
        <begin position="210"/>
        <end position="225"/>
    </location>
</feature>
<dbReference type="FunFam" id="2.10.25.10:FF:000010">
    <property type="entry name" value="Pro-epidermal growth factor"/>
    <property type="match status" value="1"/>
</dbReference>
<dbReference type="SMART" id="SM00181">
    <property type="entry name" value="EGF"/>
    <property type="match status" value="4"/>
</dbReference>
<comment type="subcellular location">
    <subcellularLocation>
        <location evidence="1">Secreted</location>
        <location evidence="1">Extracellular space</location>
        <location evidence="1">Extracellular matrix</location>
    </subcellularLocation>
</comment>
<dbReference type="InterPro" id="IPR026823">
    <property type="entry name" value="cEGF"/>
</dbReference>
<keyword evidence="3" id="KW-0964">Secreted</keyword>
<keyword evidence="11" id="KW-1185">Reference proteome</keyword>
<dbReference type="SUPFAM" id="SSF57184">
    <property type="entry name" value="Growth factor receptor domain"/>
    <property type="match status" value="2"/>
</dbReference>
<keyword evidence="4" id="KW-0245">EGF-like domain</keyword>
<evidence type="ECO:0000256" key="7">
    <source>
        <dbReference type="ARBA" id="ARBA00023157"/>
    </source>
</evidence>
<keyword evidence="3" id="KW-0272">Extracellular matrix</keyword>
<dbReference type="PANTHER" id="PTHR24050">
    <property type="entry name" value="PA14 DOMAIN-CONTAINING PROTEIN"/>
    <property type="match status" value="1"/>
</dbReference>